<keyword evidence="3" id="KW-0687">Ribonucleoprotein</keyword>
<organism evidence="5 6">
    <name type="scientific">Phanerochaete carnosa (strain HHB-10118-sp)</name>
    <name type="common">White-rot fungus</name>
    <name type="synonym">Peniophora carnosa</name>
    <dbReference type="NCBI Taxonomy" id="650164"/>
    <lineage>
        <taxon>Eukaryota</taxon>
        <taxon>Fungi</taxon>
        <taxon>Dikarya</taxon>
        <taxon>Basidiomycota</taxon>
        <taxon>Agaricomycotina</taxon>
        <taxon>Agaricomycetes</taxon>
        <taxon>Polyporales</taxon>
        <taxon>Phanerochaetaceae</taxon>
        <taxon>Phanerochaete</taxon>
    </lineage>
</organism>
<dbReference type="GO" id="GO:1990904">
    <property type="term" value="C:ribonucleoprotein complex"/>
    <property type="evidence" value="ECO:0007669"/>
    <property type="project" value="UniProtKB-KW"/>
</dbReference>
<dbReference type="RefSeq" id="XP_007394366.1">
    <property type="nucleotide sequence ID" value="XM_007394304.1"/>
</dbReference>
<comment type="similarity">
    <text evidence="1">Belongs to the universal ribosomal protein uS7 family.</text>
</comment>
<sequence>MFYAEMLVLLRRAATNTVRQSARSVTTTPNDASLVNEALGVVGSVAGQKSAFQQPLTAPTPTPAASPLAAYLKNDQPPLMLIPPEEDPLLHYMTSVIQKHGERKKAAGIVARMLLHIHTLTRVPPLPVVRRAVLDAAPACKNVTMVHGTKRLFKPIALGEKQRTRYAIQWILESSNKRPEHKLEERLAREMIDIIQCTDPKENDTLKKKLEVHTLAMRNRANATMR</sequence>
<evidence type="ECO:0000256" key="1">
    <source>
        <dbReference type="ARBA" id="ARBA00007151"/>
    </source>
</evidence>
<dbReference type="CDD" id="cd14868">
    <property type="entry name" value="uS7_Mitochondria_Fungi"/>
    <property type="match status" value="1"/>
</dbReference>
<evidence type="ECO:0000313" key="5">
    <source>
        <dbReference type="EMBL" id="EKM56520.1"/>
    </source>
</evidence>
<keyword evidence="2" id="KW-0689">Ribosomal protein</keyword>
<reference evidence="5 6" key="1">
    <citation type="journal article" date="2012" name="BMC Genomics">
        <title>Comparative genomics of the white-rot fungi, Phanerochaete carnosa and P. chrysosporium, to elucidate the genetic basis of the distinct wood types they colonize.</title>
        <authorList>
            <person name="Suzuki H."/>
            <person name="MacDonald J."/>
            <person name="Syed K."/>
            <person name="Salamov A."/>
            <person name="Hori C."/>
            <person name="Aerts A."/>
            <person name="Henrissat B."/>
            <person name="Wiebenga A."/>
            <person name="vanKuyk P.A."/>
            <person name="Barry K."/>
            <person name="Lindquist E."/>
            <person name="LaButti K."/>
            <person name="Lapidus A."/>
            <person name="Lucas S."/>
            <person name="Coutinho P."/>
            <person name="Gong Y."/>
            <person name="Samejima M."/>
            <person name="Mahadevan R."/>
            <person name="Abou-Zaid M."/>
            <person name="de Vries R.P."/>
            <person name="Igarashi K."/>
            <person name="Yadav J.S."/>
            <person name="Grigoriev I.V."/>
            <person name="Master E.R."/>
        </authorList>
    </citation>
    <scope>NUCLEOTIDE SEQUENCE [LARGE SCALE GENOMIC DNA]</scope>
    <source>
        <strain evidence="5 6">HHB-10118-sp</strain>
    </source>
</reference>
<dbReference type="Proteomes" id="UP000008370">
    <property type="component" value="Unassembled WGS sequence"/>
</dbReference>
<dbReference type="SUPFAM" id="SSF47973">
    <property type="entry name" value="Ribosomal protein S7"/>
    <property type="match status" value="1"/>
</dbReference>
<evidence type="ECO:0000259" key="4">
    <source>
        <dbReference type="Pfam" id="PF00177"/>
    </source>
</evidence>
<dbReference type="EMBL" id="JH930471">
    <property type="protein sequence ID" value="EKM56520.1"/>
    <property type="molecule type" value="Genomic_DNA"/>
</dbReference>
<dbReference type="HOGENOM" id="CLU_072226_2_1_1"/>
<dbReference type="KEGG" id="pco:PHACADRAFT_253696"/>
<dbReference type="GO" id="GO:0005840">
    <property type="term" value="C:ribosome"/>
    <property type="evidence" value="ECO:0007669"/>
    <property type="project" value="UniProtKB-KW"/>
</dbReference>
<evidence type="ECO:0000313" key="6">
    <source>
        <dbReference type="Proteomes" id="UP000008370"/>
    </source>
</evidence>
<dbReference type="FunCoup" id="K5WBD7">
    <property type="interactions" value="139"/>
</dbReference>
<dbReference type="InterPro" id="IPR047988">
    <property type="entry name" value="Ribosomal_uS7m_fungi"/>
</dbReference>
<dbReference type="Gene3D" id="1.10.455.10">
    <property type="entry name" value="Ribosomal protein S7 domain"/>
    <property type="match status" value="1"/>
</dbReference>
<dbReference type="InterPro" id="IPR036823">
    <property type="entry name" value="Ribosomal_uS7_dom_sf"/>
</dbReference>
<dbReference type="GeneID" id="18915842"/>
<feature type="domain" description="Small ribosomal subunit protein uS7" evidence="4">
    <location>
        <begin position="86"/>
        <end position="220"/>
    </location>
</feature>
<evidence type="ECO:0000256" key="2">
    <source>
        <dbReference type="ARBA" id="ARBA00022980"/>
    </source>
</evidence>
<dbReference type="Pfam" id="PF00177">
    <property type="entry name" value="Ribosomal_S7"/>
    <property type="match status" value="1"/>
</dbReference>
<dbReference type="PANTHER" id="PTHR11205">
    <property type="entry name" value="RIBOSOMAL PROTEIN S7"/>
    <property type="match status" value="1"/>
</dbReference>
<keyword evidence="6" id="KW-1185">Reference proteome</keyword>
<dbReference type="STRING" id="650164.K5WBD7"/>
<evidence type="ECO:0000256" key="3">
    <source>
        <dbReference type="ARBA" id="ARBA00023274"/>
    </source>
</evidence>
<gene>
    <name evidence="5" type="ORF">PHACADRAFT_253696</name>
</gene>
<proteinExistence type="inferred from homology"/>
<dbReference type="InParanoid" id="K5WBD7"/>
<dbReference type="InterPro" id="IPR000235">
    <property type="entry name" value="Ribosomal_uS7"/>
</dbReference>
<dbReference type="GO" id="GO:0006412">
    <property type="term" value="P:translation"/>
    <property type="evidence" value="ECO:0007669"/>
    <property type="project" value="InterPro"/>
</dbReference>
<protein>
    <recommendedName>
        <fullName evidence="4">Small ribosomal subunit protein uS7 domain-containing protein</fullName>
    </recommendedName>
</protein>
<dbReference type="InterPro" id="IPR023798">
    <property type="entry name" value="Ribosomal_uS7_dom"/>
</dbReference>
<dbReference type="OrthoDB" id="9972728at2759"/>
<accession>K5WBD7</accession>
<dbReference type="AlphaFoldDB" id="K5WBD7"/>
<name>K5WBD7_PHACS</name>